<name>A0A0F9MXF1_9ZZZZ</name>
<evidence type="ECO:0000313" key="2">
    <source>
        <dbReference type="EMBL" id="KKN04132.1"/>
    </source>
</evidence>
<gene>
    <name evidence="2" type="ORF">LCGC14_1100540</name>
</gene>
<evidence type="ECO:0000256" key="1">
    <source>
        <dbReference type="SAM" id="MobiDB-lite"/>
    </source>
</evidence>
<accession>A0A0F9MXF1</accession>
<dbReference type="SUPFAM" id="SSF48452">
    <property type="entry name" value="TPR-like"/>
    <property type="match status" value="1"/>
</dbReference>
<sequence length="191" mass="21289">MMLRRVHLKNGLLLLSLCFISLLGHQLYQYQQATTLNTVLKKLSMPVSPLIDVDSLDLSQADIAFAYAYHLQQQGLFEDAVAAYGQAERQSSPEQLKRVYFNMGNLYLQQAIEVATKMGIDRATALADVAKDLYQSALKQDPNLWPAKYNLEAAQRLSRDLPLGDINEAGEAEESSEELWSAMPGFPIGLP</sequence>
<organism evidence="2">
    <name type="scientific">marine sediment metagenome</name>
    <dbReference type="NCBI Taxonomy" id="412755"/>
    <lineage>
        <taxon>unclassified sequences</taxon>
        <taxon>metagenomes</taxon>
        <taxon>ecological metagenomes</taxon>
    </lineage>
</organism>
<evidence type="ECO:0008006" key="3">
    <source>
        <dbReference type="Google" id="ProtNLM"/>
    </source>
</evidence>
<comment type="caution">
    <text evidence="2">The sequence shown here is derived from an EMBL/GenBank/DDBJ whole genome shotgun (WGS) entry which is preliminary data.</text>
</comment>
<dbReference type="EMBL" id="LAZR01004955">
    <property type="protein sequence ID" value="KKN04132.1"/>
    <property type="molecule type" value="Genomic_DNA"/>
</dbReference>
<feature type="region of interest" description="Disordered" evidence="1">
    <location>
        <begin position="169"/>
        <end position="191"/>
    </location>
</feature>
<protein>
    <recommendedName>
        <fullName evidence="3">MxaK protein</fullName>
    </recommendedName>
</protein>
<reference evidence="2" key="1">
    <citation type="journal article" date="2015" name="Nature">
        <title>Complex archaea that bridge the gap between prokaryotes and eukaryotes.</title>
        <authorList>
            <person name="Spang A."/>
            <person name="Saw J.H."/>
            <person name="Jorgensen S.L."/>
            <person name="Zaremba-Niedzwiedzka K."/>
            <person name="Martijn J."/>
            <person name="Lind A.E."/>
            <person name="van Eijk R."/>
            <person name="Schleper C."/>
            <person name="Guy L."/>
            <person name="Ettema T.J."/>
        </authorList>
    </citation>
    <scope>NUCLEOTIDE SEQUENCE</scope>
</reference>
<proteinExistence type="predicted"/>
<dbReference type="InterPro" id="IPR011990">
    <property type="entry name" value="TPR-like_helical_dom_sf"/>
</dbReference>
<dbReference type="Gene3D" id="1.25.40.10">
    <property type="entry name" value="Tetratricopeptide repeat domain"/>
    <property type="match status" value="1"/>
</dbReference>
<dbReference type="AlphaFoldDB" id="A0A0F9MXF1"/>